<accession>A0A075AIZ0</accession>
<organism evidence="2 3">
    <name type="scientific">Opisthorchis viverrini</name>
    <name type="common">Southeast Asian liver fluke</name>
    <dbReference type="NCBI Taxonomy" id="6198"/>
    <lineage>
        <taxon>Eukaryota</taxon>
        <taxon>Metazoa</taxon>
        <taxon>Spiralia</taxon>
        <taxon>Lophotrochozoa</taxon>
        <taxon>Platyhelminthes</taxon>
        <taxon>Trematoda</taxon>
        <taxon>Digenea</taxon>
        <taxon>Opisthorchiida</taxon>
        <taxon>Opisthorchiata</taxon>
        <taxon>Opisthorchiidae</taxon>
        <taxon>Opisthorchis</taxon>
    </lineage>
</organism>
<dbReference type="AlphaFoldDB" id="A0A075AIZ0"/>
<keyword evidence="3" id="KW-1185">Reference proteome</keyword>
<evidence type="ECO:0000313" key="3">
    <source>
        <dbReference type="Proteomes" id="UP000054324"/>
    </source>
</evidence>
<protein>
    <submittedName>
        <fullName evidence="2">Uncharacterized protein</fullName>
    </submittedName>
</protein>
<reference evidence="2 3" key="1">
    <citation type="submission" date="2013-11" db="EMBL/GenBank/DDBJ databases">
        <title>Opisthorchis viverrini - life in the bile duct.</title>
        <authorList>
            <person name="Young N.D."/>
            <person name="Nagarajan N."/>
            <person name="Lin S.J."/>
            <person name="Korhonen P.K."/>
            <person name="Jex A.R."/>
            <person name="Hall R.S."/>
            <person name="Safavi-Hemami H."/>
            <person name="Kaewkong W."/>
            <person name="Bertrand D."/>
            <person name="Gao S."/>
            <person name="Seet Q."/>
            <person name="Wongkham S."/>
            <person name="Teh B.T."/>
            <person name="Wongkham C."/>
            <person name="Intapan P.M."/>
            <person name="Maleewong W."/>
            <person name="Yang X."/>
            <person name="Hu M."/>
            <person name="Wang Z."/>
            <person name="Hofmann A."/>
            <person name="Sternberg P.W."/>
            <person name="Tan P."/>
            <person name="Wang J."/>
            <person name="Gasser R.B."/>
        </authorList>
    </citation>
    <scope>NUCLEOTIDE SEQUENCE [LARGE SCALE GENOMIC DNA]</scope>
</reference>
<dbReference type="EMBL" id="KL596634">
    <property type="protein sequence ID" value="KER32469.1"/>
    <property type="molecule type" value="Genomic_DNA"/>
</dbReference>
<proteinExistence type="predicted"/>
<dbReference type="RefSeq" id="XP_009163826.1">
    <property type="nucleotide sequence ID" value="XM_009165562.1"/>
</dbReference>
<dbReference type="KEGG" id="ovi:T265_01521"/>
<dbReference type="Proteomes" id="UP000054324">
    <property type="component" value="Unassembled WGS sequence"/>
</dbReference>
<gene>
    <name evidence="2" type="ORF">T265_01521</name>
</gene>
<dbReference type="GeneID" id="20315709"/>
<name>A0A075AIZ0_OPIVI</name>
<sequence>MNHVDWASATICYRQHNPMHEGVQIRFNFHKEPDFRVGECNMNGDWQRSVDSNRGPPDERQYTRSTTWYYQPVR</sequence>
<evidence type="ECO:0000313" key="2">
    <source>
        <dbReference type="EMBL" id="KER32469.1"/>
    </source>
</evidence>
<evidence type="ECO:0000256" key="1">
    <source>
        <dbReference type="SAM" id="MobiDB-lite"/>
    </source>
</evidence>
<feature type="region of interest" description="Disordered" evidence="1">
    <location>
        <begin position="46"/>
        <end position="66"/>
    </location>
</feature>
<dbReference type="CTD" id="20315709"/>